<evidence type="ECO:0000313" key="1">
    <source>
        <dbReference type="EMBL" id="CCD54843.1"/>
    </source>
</evidence>
<proteinExistence type="predicted"/>
<dbReference type="EMBL" id="FQ790352">
    <property type="protein sequence ID" value="CCD54843.1"/>
    <property type="molecule type" value="Genomic_DNA"/>
</dbReference>
<sequence>MHGMPVLFERMLIDRYLLHGDTLLPLPCTHSQTIYVLVAWQHASDQTRLVKNELSAETIIFALRLLASNEPSKACSLSSTPALNRIG</sequence>
<reference evidence="2" key="1">
    <citation type="journal article" date="2011" name="PLoS Genet.">
        <title>Genomic analysis of the necrotrophic fungal pathogens Sclerotinia sclerotiorum and Botrytis cinerea.</title>
        <authorList>
            <person name="Amselem J."/>
            <person name="Cuomo C.A."/>
            <person name="van Kan J.A."/>
            <person name="Viaud M."/>
            <person name="Benito E.P."/>
            <person name="Couloux A."/>
            <person name="Coutinho P.M."/>
            <person name="de Vries R.P."/>
            <person name="Dyer P.S."/>
            <person name="Fillinger S."/>
            <person name="Fournier E."/>
            <person name="Gout L."/>
            <person name="Hahn M."/>
            <person name="Kohn L."/>
            <person name="Lapalu N."/>
            <person name="Plummer K.M."/>
            <person name="Pradier J.M."/>
            <person name="Quevillon E."/>
            <person name="Sharon A."/>
            <person name="Simon A."/>
            <person name="ten Have A."/>
            <person name="Tudzynski B."/>
            <person name="Tudzynski P."/>
            <person name="Wincker P."/>
            <person name="Andrew M."/>
            <person name="Anthouard V."/>
            <person name="Beever R.E."/>
            <person name="Beffa R."/>
            <person name="Benoit I."/>
            <person name="Bouzid O."/>
            <person name="Brault B."/>
            <person name="Chen Z."/>
            <person name="Choquer M."/>
            <person name="Collemare J."/>
            <person name="Cotton P."/>
            <person name="Danchin E.G."/>
            <person name="Da Silva C."/>
            <person name="Gautier A."/>
            <person name="Giraud C."/>
            <person name="Giraud T."/>
            <person name="Gonzalez C."/>
            <person name="Grossetete S."/>
            <person name="Guldener U."/>
            <person name="Henrissat B."/>
            <person name="Howlett B.J."/>
            <person name="Kodira C."/>
            <person name="Kretschmer M."/>
            <person name="Lappartient A."/>
            <person name="Leroch M."/>
            <person name="Levis C."/>
            <person name="Mauceli E."/>
            <person name="Neuveglise C."/>
            <person name="Oeser B."/>
            <person name="Pearson M."/>
            <person name="Poulain J."/>
            <person name="Poussereau N."/>
            <person name="Quesneville H."/>
            <person name="Rascle C."/>
            <person name="Schumacher J."/>
            <person name="Segurens B."/>
            <person name="Sexton A."/>
            <person name="Silva E."/>
            <person name="Sirven C."/>
            <person name="Soanes D.M."/>
            <person name="Talbot N.J."/>
            <person name="Templeton M."/>
            <person name="Yandava C."/>
            <person name="Yarden O."/>
            <person name="Zeng Q."/>
            <person name="Rollins J.A."/>
            <person name="Lebrun M.H."/>
            <person name="Dickman M."/>
        </authorList>
    </citation>
    <scope>NUCLEOTIDE SEQUENCE [LARGE SCALE GENOMIC DNA]</scope>
    <source>
        <strain evidence="2">T4</strain>
    </source>
</reference>
<accession>G2YTT3</accession>
<dbReference type="Proteomes" id="UP000008177">
    <property type="component" value="Unplaced contigs"/>
</dbReference>
<dbReference type="HOGENOM" id="CLU_2483108_0_0_1"/>
<organism evidence="1 2">
    <name type="scientific">Botryotinia fuckeliana (strain T4)</name>
    <name type="common">Noble rot fungus</name>
    <name type="synonym">Botrytis cinerea</name>
    <dbReference type="NCBI Taxonomy" id="999810"/>
    <lineage>
        <taxon>Eukaryota</taxon>
        <taxon>Fungi</taxon>
        <taxon>Dikarya</taxon>
        <taxon>Ascomycota</taxon>
        <taxon>Pezizomycotina</taxon>
        <taxon>Leotiomycetes</taxon>
        <taxon>Helotiales</taxon>
        <taxon>Sclerotiniaceae</taxon>
        <taxon>Botrytis</taxon>
    </lineage>
</organism>
<dbReference type="InParanoid" id="G2YTT3"/>
<dbReference type="AlphaFoldDB" id="G2YTT3"/>
<gene>
    <name evidence="1" type="ORF">BofuT4_uP161320.1</name>
</gene>
<protein>
    <submittedName>
        <fullName evidence="1">Uncharacterized protein</fullName>
    </submittedName>
</protein>
<name>G2YTT3_BOTF4</name>
<evidence type="ECO:0000313" key="2">
    <source>
        <dbReference type="Proteomes" id="UP000008177"/>
    </source>
</evidence>